<dbReference type="EMBL" id="BDDD01001704">
    <property type="protein sequence ID" value="GAV77895.1"/>
    <property type="molecule type" value="Genomic_DNA"/>
</dbReference>
<dbReference type="GO" id="GO:0006952">
    <property type="term" value="P:defense response"/>
    <property type="evidence" value="ECO:0007669"/>
    <property type="project" value="InterPro"/>
</dbReference>
<dbReference type="CDD" id="cd04051">
    <property type="entry name" value="C2_SRC2_like"/>
    <property type="match status" value="1"/>
</dbReference>
<dbReference type="Proteomes" id="UP000187406">
    <property type="component" value="Unassembled WGS sequence"/>
</dbReference>
<dbReference type="OrthoDB" id="1915999at2759"/>
<name>A0A1Q3CCE1_CEPFO</name>
<evidence type="ECO:0000259" key="2">
    <source>
        <dbReference type="PROSITE" id="PS50004"/>
    </source>
</evidence>
<comment type="caution">
    <text evidence="3">The sequence shown here is derived from an EMBL/GenBank/DDBJ whole genome shotgun (WGS) entry which is preliminary data.</text>
</comment>
<evidence type="ECO:0000256" key="1">
    <source>
        <dbReference type="SAM" id="MobiDB-lite"/>
    </source>
</evidence>
<feature type="domain" description="C2" evidence="2">
    <location>
        <begin position="1"/>
        <end position="109"/>
    </location>
</feature>
<feature type="region of interest" description="Disordered" evidence="1">
    <location>
        <begin position="191"/>
        <end position="219"/>
    </location>
</feature>
<organism evidence="3 4">
    <name type="scientific">Cephalotus follicularis</name>
    <name type="common">Albany pitcher plant</name>
    <dbReference type="NCBI Taxonomy" id="3775"/>
    <lineage>
        <taxon>Eukaryota</taxon>
        <taxon>Viridiplantae</taxon>
        <taxon>Streptophyta</taxon>
        <taxon>Embryophyta</taxon>
        <taxon>Tracheophyta</taxon>
        <taxon>Spermatophyta</taxon>
        <taxon>Magnoliopsida</taxon>
        <taxon>eudicotyledons</taxon>
        <taxon>Gunneridae</taxon>
        <taxon>Pentapetalae</taxon>
        <taxon>rosids</taxon>
        <taxon>fabids</taxon>
        <taxon>Oxalidales</taxon>
        <taxon>Cephalotaceae</taxon>
        <taxon>Cephalotus</taxon>
    </lineage>
</organism>
<feature type="compositionally biased region" description="Low complexity" evidence="1">
    <location>
        <begin position="193"/>
        <end position="208"/>
    </location>
</feature>
<evidence type="ECO:0000313" key="3">
    <source>
        <dbReference type="EMBL" id="GAV77895.1"/>
    </source>
</evidence>
<dbReference type="InParanoid" id="A0A1Q3CCE1"/>
<gene>
    <name evidence="3" type="ORF">CFOL_v3_21363</name>
</gene>
<dbReference type="Gene3D" id="2.60.40.150">
    <property type="entry name" value="C2 domain"/>
    <property type="match status" value="1"/>
</dbReference>
<dbReference type="PANTHER" id="PTHR32246">
    <property type="entry name" value="INGRESSION PROTEIN FIC1"/>
    <property type="match status" value="1"/>
</dbReference>
<dbReference type="PANTHER" id="PTHR32246:SF20">
    <property type="entry name" value="CALCIUM-DEPENDENT LIPID-BINDING (CALB DOMAIN) FAMILY PROTEIN"/>
    <property type="match status" value="1"/>
</dbReference>
<feature type="compositionally biased region" description="Acidic residues" evidence="1">
    <location>
        <begin position="265"/>
        <end position="276"/>
    </location>
</feature>
<dbReference type="FunCoup" id="A0A1Q3CCE1">
    <property type="interactions" value="53"/>
</dbReference>
<evidence type="ECO:0000313" key="4">
    <source>
        <dbReference type="Proteomes" id="UP000187406"/>
    </source>
</evidence>
<accession>A0A1Q3CCE1</accession>
<dbReference type="InterPro" id="IPR035892">
    <property type="entry name" value="C2_domain_sf"/>
</dbReference>
<dbReference type="InterPro" id="IPR044750">
    <property type="entry name" value="C2_SRC2/BAP"/>
</dbReference>
<feature type="region of interest" description="Disordered" evidence="1">
    <location>
        <begin position="142"/>
        <end position="171"/>
    </location>
</feature>
<dbReference type="SUPFAM" id="SSF49562">
    <property type="entry name" value="C2 domain (Calcium/lipid-binding domain, CaLB)"/>
    <property type="match status" value="1"/>
</dbReference>
<dbReference type="PROSITE" id="PS50004">
    <property type="entry name" value="C2"/>
    <property type="match status" value="1"/>
</dbReference>
<dbReference type="Pfam" id="PF00168">
    <property type="entry name" value="C2"/>
    <property type="match status" value="1"/>
</dbReference>
<reference evidence="4" key="1">
    <citation type="submission" date="2016-04" db="EMBL/GenBank/DDBJ databases">
        <title>Cephalotus genome sequencing.</title>
        <authorList>
            <person name="Fukushima K."/>
            <person name="Hasebe M."/>
            <person name="Fang X."/>
        </authorList>
    </citation>
    <scope>NUCLEOTIDE SEQUENCE [LARGE SCALE GENOMIC DNA]</scope>
    <source>
        <strain evidence="4">cv. St1</strain>
    </source>
</reference>
<dbReference type="AlphaFoldDB" id="A0A1Q3CCE1"/>
<proteinExistence type="predicted"/>
<feature type="region of interest" description="Disordered" evidence="1">
    <location>
        <begin position="256"/>
        <end position="276"/>
    </location>
</feature>
<sequence>MASGYEVEVTISSAKYLKNVNWRHGDLKPYAVVWVDPSAKFSTRVDEDGDTCPVWGDTLVIPLRSSIDYSTLFVDIVQARPSEDVKPLIGSARVPLREILDDVGVGGRSELRPKLKRPSGRPHGKLELRIMIRQPRYRAPDPYYATPYAVPQPPPPQQSRDYVAPPPPPPQYRDYGAPRQYDNYQNASPYQAGPTYGGYSSYGPSSPYNQGAQPVEQKKGSKYGMGTGLAVGAVAGVLGGLAIGEGVDYVEDKIADRAADRVEDNFDGDDYGDDDY</sequence>
<dbReference type="InterPro" id="IPR000008">
    <property type="entry name" value="C2_dom"/>
</dbReference>
<dbReference type="SMART" id="SM00239">
    <property type="entry name" value="C2"/>
    <property type="match status" value="1"/>
</dbReference>
<keyword evidence="4" id="KW-1185">Reference proteome</keyword>
<protein>
    <recommendedName>
        <fullName evidence="2">C2 domain-containing protein</fullName>
    </recommendedName>
</protein>